<evidence type="ECO:0000256" key="1">
    <source>
        <dbReference type="ARBA" id="ARBA00004481"/>
    </source>
</evidence>
<dbReference type="FunFam" id="1.10.10.10:FF:000397">
    <property type="entry name" value="Vacuolar-sorting protein SNF8"/>
    <property type="match status" value="1"/>
</dbReference>
<comment type="subcellular location">
    <subcellularLocation>
        <location evidence="2">Cytoplasm</location>
    </subcellularLocation>
    <subcellularLocation>
        <location evidence="1">Endosome membrane</location>
        <topology evidence="1">Peripheral membrane protein</topology>
    </subcellularLocation>
</comment>
<dbReference type="AlphaFoldDB" id="A0A915HQE9"/>
<sequence length="247" mass="28264">MARRGVGIGAIQRKKETEAKFKELGSEIASEQLNQLSIEMESFRTRLEDFAHKYSNDIRKNPQFRRQFQEMCASIGVDPLASSKGFWAEKLGIGDFYYQLGIQIIEVCLSTNHINGGVMTLEELKVRLTKSRNRRTKDEITNDDILRAIGKLKIFGNGFQSIPVSGGRYIIQSIPGELNMDYTRVLELAEVDSFITEDKLRQRLNWDTNRIQRVVTQLVGDGLCWIDHQSKPPSYWFPGLFAKNTIV</sequence>
<dbReference type="PANTHER" id="PTHR12806:SF0">
    <property type="entry name" value="VACUOLAR-SORTING PROTEIN SNF8"/>
    <property type="match status" value="1"/>
</dbReference>
<dbReference type="Gene3D" id="6.10.140.180">
    <property type="match status" value="1"/>
</dbReference>
<dbReference type="Proteomes" id="UP000887565">
    <property type="component" value="Unplaced"/>
</dbReference>
<evidence type="ECO:0000256" key="7">
    <source>
        <dbReference type="ARBA" id="ARBA00022753"/>
    </source>
</evidence>
<keyword evidence="11" id="KW-1185">Reference proteome</keyword>
<dbReference type="InterPro" id="IPR036390">
    <property type="entry name" value="WH_DNA-bd_sf"/>
</dbReference>
<evidence type="ECO:0000256" key="8">
    <source>
        <dbReference type="ARBA" id="ARBA00022927"/>
    </source>
</evidence>
<dbReference type="PIRSF" id="PIRSF017215">
    <property type="entry name" value="ESCRT2_Vps22"/>
    <property type="match status" value="1"/>
</dbReference>
<dbReference type="InterPro" id="IPR036388">
    <property type="entry name" value="WH-like_DNA-bd_sf"/>
</dbReference>
<accession>A0A915HQE9</accession>
<evidence type="ECO:0000256" key="2">
    <source>
        <dbReference type="ARBA" id="ARBA00004496"/>
    </source>
</evidence>
<dbReference type="FunFam" id="1.10.10.10:FF:000085">
    <property type="entry name" value="Vacuolar-sorting protein SNF8"/>
    <property type="match status" value="1"/>
</dbReference>
<reference evidence="12" key="1">
    <citation type="submission" date="2022-11" db="UniProtKB">
        <authorList>
            <consortium name="WormBaseParasite"/>
        </authorList>
    </citation>
    <scope>IDENTIFICATION</scope>
</reference>
<name>A0A915HQE9_ROMCU</name>
<dbReference type="Pfam" id="PF04157">
    <property type="entry name" value="EAP30"/>
    <property type="match status" value="1"/>
</dbReference>
<dbReference type="PANTHER" id="PTHR12806">
    <property type="entry name" value="EAP30 SUBUNIT OF ELL COMPLEX"/>
    <property type="match status" value="1"/>
</dbReference>
<comment type="subunit">
    <text evidence="10">Component of the endosomal sorting complex required for transport II (ESCRT-II).</text>
</comment>
<evidence type="ECO:0000313" key="12">
    <source>
        <dbReference type="WBParaSite" id="nRc.2.0.1.t03736-RA"/>
    </source>
</evidence>
<proteinExistence type="inferred from homology"/>
<evidence type="ECO:0000256" key="4">
    <source>
        <dbReference type="ARBA" id="ARBA00017052"/>
    </source>
</evidence>
<evidence type="ECO:0000256" key="9">
    <source>
        <dbReference type="ARBA" id="ARBA00023136"/>
    </source>
</evidence>
<keyword evidence="8 10" id="KW-0653">Protein transport</keyword>
<evidence type="ECO:0000256" key="3">
    <source>
        <dbReference type="ARBA" id="ARBA00009834"/>
    </source>
</evidence>
<dbReference type="InterPro" id="IPR016689">
    <property type="entry name" value="ESCRT-2_cplx_Snf8"/>
</dbReference>
<evidence type="ECO:0000256" key="5">
    <source>
        <dbReference type="ARBA" id="ARBA00022448"/>
    </source>
</evidence>
<evidence type="ECO:0000313" key="11">
    <source>
        <dbReference type="Proteomes" id="UP000887565"/>
    </source>
</evidence>
<dbReference type="SUPFAM" id="SSF46785">
    <property type="entry name" value="Winged helix' DNA-binding domain"/>
    <property type="match status" value="2"/>
</dbReference>
<dbReference type="InterPro" id="IPR040608">
    <property type="entry name" value="Snf8/Vps36"/>
</dbReference>
<dbReference type="Gene3D" id="1.10.10.10">
    <property type="entry name" value="Winged helix-like DNA-binding domain superfamily/Winged helix DNA-binding domain"/>
    <property type="match status" value="2"/>
</dbReference>
<dbReference type="WBParaSite" id="nRc.2.0.1.t03736-RA">
    <property type="protein sequence ID" value="nRc.2.0.1.t03736-RA"/>
    <property type="gene ID" value="nRc.2.0.1.g03736"/>
</dbReference>
<evidence type="ECO:0000256" key="10">
    <source>
        <dbReference type="PIRNR" id="PIRNR017215"/>
    </source>
</evidence>
<organism evidence="11 12">
    <name type="scientific">Romanomermis culicivorax</name>
    <name type="common">Nematode worm</name>
    <dbReference type="NCBI Taxonomy" id="13658"/>
    <lineage>
        <taxon>Eukaryota</taxon>
        <taxon>Metazoa</taxon>
        <taxon>Ecdysozoa</taxon>
        <taxon>Nematoda</taxon>
        <taxon>Enoplea</taxon>
        <taxon>Dorylaimia</taxon>
        <taxon>Mermithida</taxon>
        <taxon>Mermithoidea</taxon>
        <taxon>Mermithidae</taxon>
        <taxon>Romanomermis</taxon>
    </lineage>
</organism>
<comment type="similarity">
    <text evidence="3 10">Belongs to the SNF8 family.</text>
</comment>
<keyword evidence="6" id="KW-0963">Cytoplasm</keyword>
<keyword evidence="5 10" id="KW-0813">Transport</keyword>
<keyword evidence="7" id="KW-0967">Endosome</keyword>
<dbReference type="GO" id="GO:0043328">
    <property type="term" value="P:protein transport to vacuole involved in ubiquitin-dependent protein catabolic process via the multivesicular body sorting pathway"/>
    <property type="evidence" value="ECO:0007669"/>
    <property type="project" value="TreeGrafter"/>
</dbReference>
<keyword evidence="9" id="KW-0472">Membrane</keyword>
<dbReference type="GO" id="GO:0000814">
    <property type="term" value="C:ESCRT II complex"/>
    <property type="evidence" value="ECO:0007669"/>
    <property type="project" value="UniProtKB-UniRule"/>
</dbReference>
<comment type="function">
    <text evidence="10">Component of the endosomal sorting complex required for transport II (ESCRT-II), which is required for multivesicular body (MVB) formation and sorting of endosomal cargo proteins into MVBs.</text>
</comment>
<protein>
    <recommendedName>
        <fullName evidence="4 10">Vacuolar-sorting protein SNF8</fullName>
    </recommendedName>
</protein>
<evidence type="ECO:0000256" key="6">
    <source>
        <dbReference type="ARBA" id="ARBA00022490"/>
    </source>
</evidence>
<dbReference type="OMA" id="QIVEVCM"/>